<dbReference type="RefSeq" id="WP_048598757.1">
    <property type="nucleotide sequence ID" value="NZ_CVPC01000005.1"/>
</dbReference>
<evidence type="ECO:0008006" key="4">
    <source>
        <dbReference type="Google" id="ProtNLM"/>
    </source>
</evidence>
<organism evidence="2 3">
    <name type="scientific">Nereida ignava</name>
    <dbReference type="NCBI Taxonomy" id="282199"/>
    <lineage>
        <taxon>Bacteria</taxon>
        <taxon>Pseudomonadati</taxon>
        <taxon>Pseudomonadota</taxon>
        <taxon>Alphaproteobacteria</taxon>
        <taxon>Rhodobacterales</taxon>
        <taxon>Roseobacteraceae</taxon>
        <taxon>Nereida</taxon>
    </lineage>
</organism>
<sequence>MIVGLLALLAVAGCGGTTAEMTPRSPALSSFDLGHNVVIGTTAKKGPLSRDATAEEWVESLSSAIDAQIGRYDAGGLYHLGLSVDQFVLAAPGVPLVLSPKSILQVSVTVWDNAKGQKINKTPEQILVFESFSGGSLLGSGLTRSREEQMAGLSANAAMKIENWLIENAAWFAPLNDAE</sequence>
<evidence type="ECO:0000313" key="2">
    <source>
        <dbReference type="EMBL" id="CRK75379.1"/>
    </source>
</evidence>
<accession>A0A0U1NLL5</accession>
<dbReference type="STRING" id="282199.GCA_001049735_01423"/>
<evidence type="ECO:0000256" key="1">
    <source>
        <dbReference type="SAM" id="SignalP"/>
    </source>
</evidence>
<dbReference type="Proteomes" id="UP000048949">
    <property type="component" value="Unassembled WGS sequence"/>
</dbReference>
<dbReference type="EMBL" id="CVQV01000005">
    <property type="protein sequence ID" value="CRK75379.1"/>
    <property type="molecule type" value="Genomic_DNA"/>
</dbReference>
<keyword evidence="3" id="KW-1185">Reference proteome</keyword>
<protein>
    <recommendedName>
        <fullName evidence="4">Lipoprotein</fullName>
    </recommendedName>
</protein>
<evidence type="ECO:0000313" key="3">
    <source>
        <dbReference type="Proteomes" id="UP000048949"/>
    </source>
</evidence>
<dbReference type="AlphaFoldDB" id="A0A0U1NLL5"/>
<keyword evidence="1" id="KW-0732">Signal</keyword>
<reference evidence="2 3" key="1">
    <citation type="submission" date="2015-04" db="EMBL/GenBank/DDBJ databases">
        <authorList>
            <person name="Syromyatnikov M.Y."/>
            <person name="Popov V.N."/>
        </authorList>
    </citation>
    <scope>NUCLEOTIDE SEQUENCE [LARGE SCALE GENOMIC DNA]</scope>
    <source>
        <strain evidence="2 3">CECT 5292</strain>
    </source>
</reference>
<feature type="chain" id="PRO_5006712156" description="Lipoprotein" evidence="1">
    <location>
        <begin position="20"/>
        <end position="179"/>
    </location>
</feature>
<name>A0A0U1NLL5_9RHOB</name>
<gene>
    <name evidence="2" type="ORF">NIG5292_01424</name>
</gene>
<feature type="signal peptide" evidence="1">
    <location>
        <begin position="1"/>
        <end position="19"/>
    </location>
</feature>
<proteinExistence type="predicted"/>
<dbReference type="OrthoDB" id="7834608at2"/>